<evidence type="ECO:0000313" key="4">
    <source>
        <dbReference type="Proteomes" id="UP000231586"/>
    </source>
</evidence>
<dbReference type="Proteomes" id="UP000231586">
    <property type="component" value="Unassembled WGS sequence"/>
</dbReference>
<accession>A0A2M8WTE5</accession>
<dbReference type="AlphaFoldDB" id="A0A2M8WTE5"/>
<keyword evidence="2" id="KW-0812">Transmembrane</keyword>
<evidence type="ECO:0000256" key="2">
    <source>
        <dbReference type="SAM" id="Phobius"/>
    </source>
</evidence>
<protein>
    <submittedName>
        <fullName evidence="3">Uncharacterized protein</fullName>
    </submittedName>
</protein>
<comment type="caution">
    <text evidence="3">The sequence shown here is derived from an EMBL/GenBank/DDBJ whole genome shotgun (WGS) entry which is preliminary data.</text>
</comment>
<feature type="transmembrane region" description="Helical" evidence="2">
    <location>
        <begin position="65"/>
        <end position="89"/>
    </location>
</feature>
<feature type="transmembrane region" description="Helical" evidence="2">
    <location>
        <begin position="32"/>
        <end position="59"/>
    </location>
</feature>
<name>A0A2M8WTE5_9MICO</name>
<proteinExistence type="predicted"/>
<gene>
    <name evidence="3" type="ORF">CLV34_1711</name>
</gene>
<sequence>MDRAPADPVAAAAEPEAPGPDTAETSGRRPGVVTVVVGAVALEALALVVACGVLIGAWVTGGVDSVGSAVALVVLGLGFAAILGGSARALLRRRRWARSPIVTWQLLQGLAAFTAAGQFSAAGALAAWCVVGLSAVVVVLLLTRPAVRWTTDGTESAEGAGSRGRSGIVR</sequence>
<evidence type="ECO:0000313" key="3">
    <source>
        <dbReference type="EMBL" id="PJI94223.1"/>
    </source>
</evidence>
<keyword evidence="2" id="KW-0472">Membrane</keyword>
<keyword evidence="2" id="KW-1133">Transmembrane helix</keyword>
<feature type="region of interest" description="Disordered" evidence="1">
    <location>
        <begin position="1"/>
        <end position="27"/>
    </location>
</feature>
<feature type="compositionally biased region" description="Low complexity" evidence="1">
    <location>
        <begin position="1"/>
        <end position="24"/>
    </location>
</feature>
<feature type="transmembrane region" description="Helical" evidence="2">
    <location>
        <begin position="125"/>
        <end position="143"/>
    </location>
</feature>
<organism evidence="3 4">
    <name type="scientific">Luteimicrobium subarcticum</name>
    <dbReference type="NCBI Taxonomy" id="620910"/>
    <lineage>
        <taxon>Bacteria</taxon>
        <taxon>Bacillati</taxon>
        <taxon>Actinomycetota</taxon>
        <taxon>Actinomycetes</taxon>
        <taxon>Micrococcales</taxon>
        <taxon>Luteimicrobium</taxon>
    </lineage>
</organism>
<reference evidence="3 4" key="1">
    <citation type="submission" date="2017-11" db="EMBL/GenBank/DDBJ databases">
        <title>Genomic Encyclopedia of Archaeal and Bacterial Type Strains, Phase II (KMG-II): From Individual Species to Whole Genera.</title>
        <authorList>
            <person name="Goeker M."/>
        </authorList>
    </citation>
    <scope>NUCLEOTIDE SEQUENCE [LARGE SCALE GENOMIC DNA]</scope>
    <source>
        <strain evidence="3 4">DSM 22413</strain>
    </source>
</reference>
<keyword evidence="4" id="KW-1185">Reference proteome</keyword>
<dbReference type="EMBL" id="PGTZ01000007">
    <property type="protein sequence ID" value="PJI94223.1"/>
    <property type="molecule type" value="Genomic_DNA"/>
</dbReference>
<evidence type="ECO:0000256" key="1">
    <source>
        <dbReference type="SAM" id="MobiDB-lite"/>
    </source>
</evidence>